<protein>
    <recommendedName>
        <fullName evidence="5">Secreted protein</fullName>
    </recommendedName>
</protein>
<comment type="caution">
    <text evidence="3">The sequence shown here is derived from an EMBL/GenBank/DDBJ whole genome shotgun (WGS) entry which is preliminary data.</text>
</comment>
<evidence type="ECO:0008006" key="5">
    <source>
        <dbReference type="Google" id="ProtNLM"/>
    </source>
</evidence>
<dbReference type="Proteomes" id="UP000309170">
    <property type="component" value="Unassembled WGS sequence"/>
</dbReference>
<evidence type="ECO:0000256" key="2">
    <source>
        <dbReference type="SAM" id="Phobius"/>
    </source>
</evidence>
<gene>
    <name evidence="3" type="ORF">FC678_18390</name>
</gene>
<evidence type="ECO:0000313" key="3">
    <source>
        <dbReference type="EMBL" id="TKH09089.1"/>
    </source>
</evidence>
<keyword evidence="2" id="KW-0472">Membrane</keyword>
<name>A0A9X9ERC2_9BACI</name>
<sequence>MKQKNIVTWAISAIVYLGLVIGGYTVYASLDSNNDHTDTHDEAKTNGNEEKESINEQAHKDNHISQRSGGKDSGHSDHVDQLESEVVTNVNYEKGLIFIDVKDKDQNSPELETSHEKIMHLIIVSADLEDYYHLHPEEKGNGVYTLKFDLPENTYKAFVDIKPKNLAYQVSPIGLHVGKGHSELKENPLKVDKNLTKTINEKTVELNTTKLGINKDVTLSFDTKGITPEPYLGALGHVVILDDKGEKFVHVHPTSEEQTQFETKFDKPGIYKVWGEFKFDGKVNSYPFVIEVK</sequence>
<proteinExistence type="predicted"/>
<dbReference type="RefSeq" id="WP_137019476.1">
    <property type="nucleotide sequence ID" value="NZ_SZNS01000054.1"/>
</dbReference>
<dbReference type="OrthoDB" id="128043at2"/>
<feature type="region of interest" description="Disordered" evidence="1">
    <location>
        <begin position="36"/>
        <end position="79"/>
    </location>
</feature>
<reference evidence="3 4" key="1">
    <citation type="journal article" date="2019" name="Environ. Microbiol.">
        <title>An active ?-lactamase is a part of an orchestrated cell wall stress resistance network of Bacillus subtilis and related rhizosphere species.</title>
        <authorList>
            <person name="Bucher T."/>
            <person name="Keren-Paz A."/>
            <person name="Hausser J."/>
            <person name="Olender T."/>
            <person name="Cytryn E."/>
            <person name="Kolodkin-Gal I."/>
        </authorList>
    </citation>
    <scope>NUCLEOTIDE SEQUENCE [LARGE SCALE GENOMIC DNA]</scope>
    <source>
        <strain evidence="3 4">I4</strain>
    </source>
</reference>
<evidence type="ECO:0000313" key="4">
    <source>
        <dbReference type="Proteomes" id="UP000309170"/>
    </source>
</evidence>
<accession>A0A9X9ERC2</accession>
<keyword evidence="2" id="KW-0812">Transmembrane</keyword>
<keyword evidence="2" id="KW-1133">Transmembrane helix</keyword>
<feature type="transmembrane region" description="Helical" evidence="2">
    <location>
        <begin position="7"/>
        <end position="27"/>
    </location>
</feature>
<organism evidence="3 4">
    <name type="scientific">Peribacillus simplex</name>
    <dbReference type="NCBI Taxonomy" id="1478"/>
    <lineage>
        <taxon>Bacteria</taxon>
        <taxon>Bacillati</taxon>
        <taxon>Bacillota</taxon>
        <taxon>Bacilli</taxon>
        <taxon>Bacillales</taxon>
        <taxon>Bacillaceae</taxon>
        <taxon>Peribacillus</taxon>
    </lineage>
</organism>
<dbReference type="EMBL" id="SZNT01000302">
    <property type="protein sequence ID" value="TKH09089.1"/>
    <property type="molecule type" value="Genomic_DNA"/>
</dbReference>
<dbReference type="AlphaFoldDB" id="A0A9X9ERC2"/>
<evidence type="ECO:0000256" key="1">
    <source>
        <dbReference type="SAM" id="MobiDB-lite"/>
    </source>
</evidence>